<proteinExistence type="predicted"/>
<dbReference type="Proteomes" id="UP000735302">
    <property type="component" value="Unassembled WGS sequence"/>
</dbReference>
<accession>A0AAV4DZY6</accession>
<name>A0AAV4DZY6_9GAST</name>
<protein>
    <submittedName>
        <fullName evidence="1">Uncharacterized protein</fullName>
    </submittedName>
</protein>
<reference evidence="1 2" key="1">
    <citation type="journal article" date="2021" name="Elife">
        <title>Chloroplast acquisition without the gene transfer in kleptoplastic sea slugs, Plakobranchus ocellatus.</title>
        <authorList>
            <person name="Maeda T."/>
            <person name="Takahashi S."/>
            <person name="Yoshida T."/>
            <person name="Shimamura S."/>
            <person name="Takaki Y."/>
            <person name="Nagai Y."/>
            <person name="Toyoda A."/>
            <person name="Suzuki Y."/>
            <person name="Arimoto A."/>
            <person name="Ishii H."/>
            <person name="Satoh N."/>
            <person name="Nishiyama T."/>
            <person name="Hasebe M."/>
            <person name="Maruyama T."/>
            <person name="Minagawa J."/>
            <person name="Obokata J."/>
            <person name="Shigenobu S."/>
        </authorList>
    </citation>
    <scope>NUCLEOTIDE SEQUENCE [LARGE SCALE GENOMIC DNA]</scope>
</reference>
<dbReference type="EMBL" id="BLXT01008519">
    <property type="protein sequence ID" value="GFO49848.1"/>
    <property type="molecule type" value="Genomic_DNA"/>
</dbReference>
<evidence type="ECO:0000313" key="1">
    <source>
        <dbReference type="EMBL" id="GFO49848.1"/>
    </source>
</evidence>
<dbReference type="AlphaFoldDB" id="A0AAV4DZY6"/>
<organism evidence="1 2">
    <name type="scientific">Plakobranchus ocellatus</name>
    <dbReference type="NCBI Taxonomy" id="259542"/>
    <lineage>
        <taxon>Eukaryota</taxon>
        <taxon>Metazoa</taxon>
        <taxon>Spiralia</taxon>
        <taxon>Lophotrochozoa</taxon>
        <taxon>Mollusca</taxon>
        <taxon>Gastropoda</taxon>
        <taxon>Heterobranchia</taxon>
        <taxon>Euthyneura</taxon>
        <taxon>Panpulmonata</taxon>
        <taxon>Sacoglossa</taxon>
        <taxon>Placobranchoidea</taxon>
        <taxon>Plakobranchidae</taxon>
        <taxon>Plakobranchus</taxon>
    </lineage>
</organism>
<sequence length="84" mass="8910">MECYCQGAAPSLLGMKCYCQSAAPSLMDMKCYCQGAGAAPSLLGMKSYCQASSILAGHEMLFSKCMKCSVVVRPNNDNNNVVAN</sequence>
<keyword evidence="2" id="KW-1185">Reference proteome</keyword>
<comment type="caution">
    <text evidence="1">The sequence shown here is derived from an EMBL/GenBank/DDBJ whole genome shotgun (WGS) entry which is preliminary data.</text>
</comment>
<evidence type="ECO:0000313" key="2">
    <source>
        <dbReference type="Proteomes" id="UP000735302"/>
    </source>
</evidence>
<gene>
    <name evidence="1" type="ORF">PoB_007635300</name>
</gene>